<keyword evidence="3" id="KW-1185">Reference proteome</keyword>
<feature type="transmembrane region" description="Helical" evidence="1">
    <location>
        <begin position="79"/>
        <end position="98"/>
    </location>
</feature>
<dbReference type="AlphaFoldDB" id="A0A0E0L7W1"/>
<dbReference type="Proteomes" id="UP000026962">
    <property type="component" value="Chromosome 6"/>
</dbReference>
<evidence type="ECO:0000313" key="3">
    <source>
        <dbReference type="Proteomes" id="UP000026962"/>
    </source>
</evidence>
<proteinExistence type="predicted"/>
<accession>A0A0E0L7W1</accession>
<name>A0A0E0L7W1_ORYPU</name>
<keyword evidence="1" id="KW-0472">Membrane</keyword>
<dbReference type="PANTHER" id="PTHR36755:SF1">
    <property type="entry name" value="OS06G0149300 PROTEIN"/>
    <property type="match status" value="1"/>
</dbReference>
<evidence type="ECO:0000256" key="1">
    <source>
        <dbReference type="SAM" id="Phobius"/>
    </source>
</evidence>
<reference evidence="2" key="1">
    <citation type="submission" date="2015-04" db="UniProtKB">
        <authorList>
            <consortium name="EnsemblPlants"/>
        </authorList>
    </citation>
    <scope>IDENTIFICATION</scope>
</reference>
<dbReference type="HOGENOM" id="CLU_1589115_0_0_1"/>
<dbReference type="STRING" id="4537.A0A0E0L7W1"/>
<evidence type="ECO:0000313" key="2">
    <source>
        <dbReference type="EnsemblPlants" id="OPUNC06G03110.1"/>
    </source>
</evidence>
<feature type="transmembrane region" description="Helical" evidence="1">
    <location>
        <begin position="110"/>
        <end position="130"/>
    </location>
</feature>
<protein>
    <submittedName>
        <fullName evidence="2">Uncharacterized protein</fullName>
    </submittedName>
</protein>
<dbReference type="EnsemblPlants" id="OPUNC06G03110.1">
    <property type="protein sequence ID" value="OPUNC06G03110.1"/>
    <property type="gene ID" value="OPUNC06G03110"/>
</dbReference>
<reference evidence="2" key="2">
    <citation type="submission" date="2018-05" db="EMBL/GenBank/DDBJ databases">
        <title>OpunRS2 (Oryza punctata Reference Sequence Version 2).</title>
        <authorList>
            <person name="Zhang J."/>
            <person name="Kudrna D."/>
            <person name="Lee S."/>
            <person name="Talag J."/>
            <person name="Welchert J."/>
            <person name="Wing R.A."/>
        </authorList>
    </citation>
    <scope>NUCLEOTIDE SEQUENCE [LARGE SCALE GENOMIC DNA]</scope>
</reference>
<keyword evidence="1" id="KW-1133">Transmembrane helix</keyword>
<dbReference type="Gramene" id="OPUNC06G03110.1">
    <property type="protein sequence ID" value="OPUNC06G03110.1"/>
    <property type="gene ID" value="OPUNC06G03110"/>
</dbReference>
<dbReference type="PANTHER" id="PTHR36755">
    <property type="entry name" value="PROTEIN, PUTATIVE-RELATED"/>
    <property type="match status" value="1"/>
</dbReference>
<sequence>MDRMLQYEQRMIRIHWFHSSSSSPLQGLQLAAAAAFGLRSLRRPRLLPSPATSFRRRTSPLVVSVLLLRYSGLVRPGEIYQFGVWIGLFLLVTNPSLLGLNNTMEVRPMVALRAALVGGVAAFAKIGAAMKAAGGAKVGAAAAAMTAAATAAVSGKDTNKDNPKTETK</sequence>
<dbReference type="eggNOG" id="ENOG502S7T9">
    <property type="taxonomic scope" value="Eukaryota"/>
</dbReference>
<organism evidence="2">
    <name type="scientific">Oryza punctata</name>
    <name type="common">Red rice</name>
    <dbReference type="NCBI Taxonomy" id="4537"/>
    <lineage>
        <taxon>Eukaryota</taxon>
        <taxon>Viridiplantae</taxon>
        <taxon>Streptophyta</taxon>
        <taxon>Embryophyta</taxon>
        <taxon>Tracheophyta</taxon>
        <taxon>Spermatophyta</taxon>
        <taxon>Magnoliopsida</taxon>
        <taxon>Liliopsida</taxon>
        <taxon>Poales</taxon>
        <taxon>Poaceae</taxon>
        <taxon>BOP clade</taxon>
        <taxon>Oryzoideae</taxon>
        <taxon>Oryzeae</taxon>
        <taxon>Oryzinae</taxon>
        <taxon>Oryza</taxon>
    </lineage>
</organism>
<keyword evidence="1" id="KW-0812">Transmembrane</keyword>